<dbReference type="Proteomes" id="UP001064632">
    <property type="component" value="Chromosome"/>
</dbReference>
<dbReference type="SUPFAM" id="SSF48452">
    <property type="entry name" value="TPR-like"/>
    <property type="match status" value="1"/>
</dbReference>
<organism evidence="2 3">
    <name type="scientific">Tahibacter amnicola</name>
    <dbReference type="NCBI Taxonomy" id="2976241"/>
    <lineage>
        <taxon>Bacteria</taxon>
        <taxon>Pseudomonadati</taxon>
        <taxon>Pseudomonadota</taxon>
        <taxon>Gammaproteobacteria</taxon>
        <taxon>Lysobacterales</taxon>
        <taxon>Rhodanobacteraceae</taxon>
        <taxon>Tahibacter</taxon>
    </lineage>
</organism>
<evidence type="ECO:0000256" key="1">
    <source>
        <dbReference type="ARBA" id="ARBA00022679"/>
    </source>
</evidence>
<accession>A0ABY6BKG7</accession>
<dbReference type="SUPFAM" id="SSF52540">
    <property type="entry name" value="P-loop containing nucleoside triphosphate hydrolases"/>
    <property type="match status" value="1"/>
</dbReference>
<dbReference type="Pfam" id="PF14559">
    <property type="entry name" value="TPR_19"/>
    <property type="match status" value="1"/>
</dbReference>
<dbReference type="PANTHER" id="PTHR12788:SF10">
    <property type="entry name" value="PROTEIN-TYROSINE SULFOTRANSFERASE"/>
    <property type="match status" value="1"/>
</dbReference>
<protein>
    <submittedName>
        <fullName evidence="2">Sulfotransferase</fullName>
    </submittedName>
</protein>
<reference evidence="2" key="1">
    <citation type="submission" date="2022-09" db="EMBL/GenBank/DDBJ databases">
        <title>Tahibacter sp. nov., isolated from a fresh water.</title>
        <authorList>
            <person name="Baek J.H."/>
            <person name="Lee J.K."/>
            <person name="Kim J.M."/>
            <person name="Jeon C.O."/>
        </authorList>
    </citation>
    <scope>NUCLEOTIDE SEQUENCE</scope>
    <source>
        <strain evidence="2">W38</strain>
    </source>
</reference>
<dbReference type="Gene3D" id="3.40.50.300">
    <property type="entry name" value="P-loop containing nucleotide triphosphate hydrolases"/>
    <property type="match status" value="1"/>
</dbReference>
<evidence type="ECO:0000313" key="2">
    <source>
        <dbReference type="EMBL" id="UXI69898.1"/>
    </source>
</evidence>
<keyword evidence="1" id="KW-0808">Transferase</keyword>
<sequence>MSLSTEQYAAAMNDLARGIAAGRAAPALQQLIVRFETARAGVPHWVQCAEDLLRMGHLPVAGALLESGLNRWATATSLRYLYGVVLRLAGQAREAEDMFREVIAAEPLHADAPLALAFLMREQGRLTAAAEIINDVWKRLPRTRLGDLRTLRFLEECQRHAQAEELAEPILASHPEDADLLSMTGSIALVLGRFGSARRRLRAAVEKDPRQAAAWLRLAHTHKFSKSDDPDLTFLREAESRKDLTDDARTAVNFALGKALDDLGERAEAAQKFRAANALTRSRLSWEEHGWQRFVEAQMRQRISAAGLSDDRVVPVFVVGLPRSGTTLVASQLARHADTVNRSELNWIAALAANLGAAPAANALSGAANLYRAQLRQDDAPVRFYIDKNPLNFRHLGLIAAMLPNARIIHCRRDLLDTALSIWSQHFAHEDMNWAYQFSDIASYARGYQRLMQHWRQTLPIPIFELDYETLVADTPGTVSRLRQFLGAEATTAVADDAPRAAIATASVWQARQNVYASSVGRWRAYSPHLPEMTVAFG</sequence>
<dbReference type="Pfam" id="PF13469">
    <property type="entry name" value="Sulfotransfer_3"/>
    <property type="match status" value="1"/>
</dbReference>
<gene>
    <name evidence="2" type="ORF">N4264_09805</name>
</gene>
<dbReference type="PANTHER" id="PTHR12788">
    <property type="entry name" value="PROTEIN-TYROSINE SULFOTRANSFERASE 2"/>
    <property type="match status" value="1"/>
</dbReference>
<dbReference type="InterPro" id="IPR026634">
    <property type="entry name" value="TPST-like"/>
</dbReference>
<dbReference type="InterPro" id="IPR027417">
    <property type="entry name" value="P-loop_NTPase"/>
</dbReference>
<dbReference type="Gene3D" id="1.25.40.10">
    <property type="entry name" value="Tetratricopeptide repeat domain"/>
    <property type="match status" value="2"/>
</dbReference>
<proteinExistence type="predicted"/>
<dbReference type="InterPro" id="IPR011990">
    <property type="entry name" value="TPR-like_helical_dom_sf"/>
</dbReference>
<keyword evidence="3" id="KW-1185">Reference proteome</keyword>
<dbReference type="EMBL" id="CP104694">
    <property type="protein sequence ID" value="UXI69898.1"/>
    <property type="molecule type" value="Genomic_DNA"/>
</dbReference>
<dbReference type="RefSeq" id="WP_261696850.1">
    <property type="nucleotide sequence ID" value="NZ_CP104694.1"/>
</dbReference>
<evidence type="ECO:0000313" key="3">
    <source>
        <dbReference type="Proteomes" id="UP001064632"/>
    </source>
</evidence>
<name>A0ABY6BKG7_9GAMM</name>